<proteinExistence type="predicted"/>
<reference evidence="1" key="2">
    <citation type="submission" date="2021-04" db="EMBL/GenBank/DDBJ databases">
        <authorList>
            <person name="Podell S."/>
        </authorList>
    </citation>
    <scope>NUCLEOTIDE SEQUENCE</scope>
    <source>
        <strain evidence="1">Hildebrandi</strain>
    </source>
</reference>
<sequence length="328" mass="36457">MAVCQPAGIFTLDGTSTDTSVLPASTLAAVRLCFLFPTAGTIAPHRRWFPTIVYSLAGAPTRPDTMLPPELCHIPFDQAFCLPAPVSRPYRPPLSYPLPIPGRDIIFSHDGCTFPPAPIRPTHCSESGDPHLFSSRWFLSIFYIFFDSQFESLYLHLVLLYLASTSLPPILPRYSMAPLTLSPLAFAKFLAVHRGYGTFSHLGVRDRPLEQLCQSYLSSVGSTNHHALSSQIIHDPKMRFVHWCDGRLALFHSVVAHERDGRHCYLAVASDTIGSYPLVSSYDLQMFDRFFLGMMAANVAQSSHFPTIDAYRPAEVPKQGDDDANNKI</sequence>
<keyword evidence="2" id="KW-1185">Reference proteome</keyword>
<gene>
    <name evidence="1" type="ORF">IV203_014171</name>
</gene>
<comment type="caution">
    <text evidence="1">The sequence shown here is derived from an EMBL/GenBank/DDBJ whole genome shotgun (WGS) entry which is preliminary data.</text>
</comment>
<name>A0A9K3M9T8_9STRA</name>
<dbReference type="EMBL" id="JAGRRH010000001">
    <property type="protein sequence ID" value="KAG7375076.1"/>
    <property type="molecule type" value="Genomic_DNA"/>
</dbReference>
<dbReference type="OrthoDB" id="92990at2759"/>
<dbReference type="AlphaFoldDB" id="A0A9K3M9T8"/>
<evidence type="ECO:0000313" key="2">
    <source>
        <dbReference type="Proteomes" id="UP000693970"/>
    </source>
</evidence>
<dbReference type="Proteomes" id="UP000693970">
    <property type="component" value="Unassembled WGS sequence"/>
</dbReference>
<organism evidence="1 2">
    <name type="scientific">Nitzschia inconspicua</name>
    <dbReference type="NCBI Taxonomy" id="303405"/>
    <lineage>
        <taxon>Eukaryota</taxon>
        <taxon>Sar</taxon>
        <taxon>Stramenopiles</taxon>
        <taxon>Ochrophyta</taxon>
        <taxon>Bacillariophyta</taxon>
        <taxon>Bacillariophyceae</taxon>
        <taxon>Bacillariophycidae</taxon>
        <taxon>Bacillariales</taxon>
        <taxon>Bacillariaceae</taxon>
        <taxon>Nitzschia</taxon>
    </lineage>
</organism>
<accession>A0A9K3M9T8</accession>
<protein>
    <submittedName>
        <fullName evidence="1">Uncharacterized protein</fullName>
    </submittedName>
</protein>
<reference evidence="1" key="1">
    <citation type="journal article" date="2021" name="Sci. Rep.">
        <title>Diploid genomic architecture of Nitzschia inconspicua, an elite biomass production diatom.</title>
        <authorList>
            <person name="Oliver A."/>
            <person name="Podell S."/>
            <person name="Pinowska A."/>
            <person name="Traller J.C."/>
            <person name="Smith S.R."/>
            <person name="McClure R."/>
            <person name="Beliaev A."/>
            <person name="Bohutskyi P."/>
            <person name="Hill E.A."/>
            <person name="Rabines A."/>
            <person name="Zheng H."/>
            <person name="Allen L.Z."/>
            <person name="Kuo A."/>
            <person name="Grigoriev I.V."/>
            <person name="Allen A.E."/>
            <person name="Hazlebeck D."/>
            <person name="Allen E.E."/>
        </authorList>
    </citation>
    <scope>NUCLEOTIDE SEQUENCE</scope>
    <source>
        <strain evidence="1">Hildebrandi</strain>
    </source>
</reference>
<evidence type="ECO:0000313" key="1">
    <source>
        <dbReference type="EMBL" id="KAG7375076.1"/>
    </source>
</evidence>